<feature type="region of interest" description="Disordered" evidence="1">
    <location>
        <begin position="191"/>
        <end position="215"/>
    </location>
</feature>
<name>A0AA88LWQ2_CHASR</name>
<evidence type="ECO:0000313" key="2">
    <source>
        <dbReference type="EMBL" id="KAK2825796.1"/>
    </source>
</evidence>
<accession>A0AA88LWQ2</accession>
<evidence type="ECO:0000256" key="1">
    <source>
        <dbReference type="SAM" id="MobiDB-lite"/>
    </source>
</evidence>
<organism evidence="2 3">
    <name type="scientific">Channa striata</name>
    <name type="common">Snakehead murrel</name>
    <name type="synonym">Ophicephalus striatus</name>
    <dbReference type="NCBI Taxonomy" id="64152"/>
    <lineage>
        <taxon>Eukaryota</taxon>
        <taxon>Metazoa</taxon>
        <taxon>Chordata</taxon>
        <taxon>Craniata</taxon>
        <taxon>Vertebrata</taxon>
        <taxon>Euteleostomi</taxon>
        <taxon>Actinopterygii</taxon>
        <taxon>Neopterygii</taxon>
        <taxon>Teleostei</taxon>
        <taxon>Neoteleostei</taxon>
        <taxon>Acanthomorphata</taxon>
        <taxon>Anabantaria</taxon>
        <taxon>Anabantiformes</taxon>
        <taxon>Channoidei</taxon>
        <taxon>Channidae</taxon>
        <taxon>Channa</taxon>
    </lineage>
</organism>
<gene>
    <name evidence="2" type="ORF">Q5P01_020010</name>
</gene>
<comment type="caution">
    <text evidence="2">The sequence shown here is derived from an EMBL/GenBank/DDBJ whole genome shotgun (WGS) entry which is preliminary data.</text>
</comment>
<protein>
    <submittedName>
        <fullName evidence="2">Uncharacterized protein</fullName>
    </submittedName>
</protein>
<reference evidence="2" key="1">
    <citation type="submission" date="2023-07" db="EMBL/GenBank/DDBJ databases">
        <title>Chromosome-level Genome Assembly of Striped Snakehead (Channa striata).</title>
        <authorList>
            <person name="Liu H."/>
        </authorList>
    </citation>
    <scope>NUCLEOTIDE SEQUENCE</scope>
    <source>
        <strain evidence="2">Gz</strain>
        <tissue evidence="2">Muscle</tissue>
    </source>
</reference>
<sequence length="215" mass="23672">MAPRGGPVNELWLGEEWKDVQIKGESPMMISPGMMIADCLRNPSLVGCRKWYRVTVEGSDATGIPAGSVLEGTAKNVQMEIARPYSRVVRPTCKHLYRSTVIPVVVGLWTDLWVCGRKSLDALALARKEVGRLFEQDNVNTTLVEKALGYPLSKTLVLDPVVESDLKGAFFCKLESTSRNDVVSVFHEARRDGTEGTTSNGNLESEHQAVTRGPR</sequence>
<keyword evidence="3" id="KW-1185">Reference proteome</keyword>
<proteinExistence type="predicted"/>
<evidence type="ECO:0000313" key="3">
    <source>
        <dbReference type="Proteomes" id="UP001187415"/>
    </source>
</evidence>
<dbReference type="EMBL" id="JAUPFM010000016">
    <property type="protein sequence ID" value="KAK2825796.1"/>
    <property type="molecule type" value="Genomic_DNA"/>
</dbReference>
<dbReference type="Proteomes" id="UP001187415">
    <property type="component" value="Unassembled WGS sequence"/>
</dbReference>
<dbReference type="AlphaFoldDB" id="A0AA88LWQ2"/>